<dbReference type="STRING" id="425514.SAMN05443550_10696"/>
<dbReference type="OrthoDB" id="9809364at2"/>
<dbReference type="InterPro" id="IPR011990">
    <property type="entry name" value="TPR-like_helical_dom_sf"/>
</dbReference>
<evidence type="ECO:0000256" key="1">
    <source>
        <dbReference type="ARBA" id="ARBA00004442"/>
    </source>
</evidence>
<evidence type="ECO:0000259" key="7">
    <source>
        <dbReference type="PROSITE" id="PS51123"/>
    </source>
</evidence>
<protein>
    <submittedName>
        <fullName evidence="8">WD40-like Beta Propeller Repeat</fullName>
    </submittedName>
</protein>
<dbReference type="Gene3D" id="2.60.40.1120">
    <property type="entry name" value="Carboxypeptidase-like, regulatory domain"/>
    <property type="match status" value="1"/>
</dbReference>
<dbReference type="Gene3D" id="3.30.1330.60">
    <property type="entry name" value="OmpA-like domain"/>
    <property type="match status" value="1"/>
</dbReference>
<dbReference type="CDD" id="cd15482">
    <property type="entry name" value="Sialidase_non-viral"/>
    <property type="match status" value="1"/>
</dbReference>
<feature type="domain" description="OmpA-like" evidence="7">
    <location>
        <begin position="549"/>
        <end position="671"/>
    </location>
</feature>
<dbReference type="InterPro" id="IPR011659">
    <property type="entry name" value="WD40"/>
</dbReference>
<evidence type="ECO:0000313" key="9">
    <source>
        <dbReference type="Proteomes" id="UP000198850"/>
    </source>
</evidence>
<gene>
    <name evidence="8" type="ORF">SAMN05443550_10696</name>
</gene>
<evidence type="ECO:0000256" key="4">
    <source>
        <dbReference type="PROSITE-ProRule" id="PRU00339"/>
    </source>
</evidence>
<dbReference type="CDD" id="cd07185">
    <property type="entry name" value="OmpA_C-like"/>
    <property type="match status" value="1"/>
</dbReference>
<proteinExistence type="predicted"/>
<dbReference type="Gene3D" id="1.25.40.10">
    <property type="entry name" value="Tetratricopeptide repeat domain"/>
    <property type="match status" value="1"/>
</dbReference>
<dbReference type="PROSITE" id="PS51123">
    <property type="entry name" value="OMPA_2"/>
    <property type="match status" value="1"/>
</dbReference>
<dbReference type="InterPro" id="IPR006664">
    <property type="entry name" value="OMP_bac"/>
</dbReference>
<dbReference type="PANTHER" id="PTHR30329">
    <property type="entry name" value="STATOR ELEMENT OF FLAGELLAR MOTOR COMPLEX"/>
    <property type="match status" value="1"/>
</dbReference>
<dbReference type="InterPro" id="IPR019734">
    <property type="entry name" value="TPR_rpt"/>
</dbReference>
<feature type="chain" id="PRO_5011598745" evidence="6">
    <location>
        <begin position="20"/>
        <end position="671"/>
    </location>
</feature>
<dbReference type="SUPFAM" id="SSF103088">
    <property type="entry name" value="OmpA-like"/>
    <property type="match status" value="1"/>
</dbReference>
<dbReference type="Proteomes" id="UP000198850">
    <property type="component" value="Unassembled WGS sequence"/>
</dbReference>
<comment type="subcellular location">
    <subcellularLocation>
        <location evidence="1">Cell outer membrane</location>
    </subcellularLocation>
</comment>
<dbReference type="InterPro" id="IPR006665">
    <property type="entry name" value="OmpA-like"/>
</dbReference>
<keyword evidence="4" id="KW-0802">TPR repeat</keyword>
<evidence type="ECO:0000256" key="6">
    <source>
        <dbReference type="SAM" id="SignalP"/>
    </source>
</evidence>
<dbReference type="InterPro" id="IPR036737">
    <property type="entry name" value="OmpA-like_sf"/>
</dbReference>
<dbReference type="Pfam" id="PF07676">
    <property type="entry name" value="PD40"/>
    <property type="match status" value="1"/>
</dbReference>
<dbReference type="AlphaFoldDB" id="A0A1H4EQ21"/>
<evidence type="ECO:0000256" key="3">
    <source>
        <dbReference type="ARBA" id="ARBA00023237"/>
    </source>
</evidence>
<dbReference type="PRINTS" id="PR01021">
    <property type="entry name" value="OMPADOMAIN"/>
</dbReference>
<dbReference type="SUPFAM" id="SSF48452">
    <property type="entry name" value="TPR-like"/>
    <property type="match status" value="1"/>
</dbReference>
<dbReference type="PROSITE" id="PS50005">
    <property type="entry name" value="TPR"/>
    <property type="match status" value="1"/>
</dbReference>
<evidence type="ECO:0000256" key="5">
    <source>
        <dbReference type="PROSITE-ProRule" id="PRU00473"/>
    </source>
</evidence>
<dbReference type="GO" id="GO:0009279">
    <property type="term" value="C:cell outer membrane"/>
    <property type="evidence" value="ECO:0007669"/>
    <property type="project" value="UniProtKB-SubCell"/>
</dbReference>
<dbReference type="InterPro" id="IPR008969">
    <property type="entry name" value="CarboxyPept-like_regulatory"/>
</dbReference>
<dbReference type="PANTHER" id="PTHR30329:SF21">
    <property type="entry name" value="LIPOPROTEIN YIAD-RELATED"/>
    <property type="match status" value="1"/>
</dbReference>
<feature type="repeat" description="TPR" evidence="4">
    <location>
        <begin position="24"/>
        <end position="57"/>
    </location>
</feature>
<dbReference type="SUPFAM" id="SSF82171">
    <property type="entry name" value="DPP6 N-terminal domain-like"/>
    <property type="match status" value="1"/>
</dbReference>
<dbReference type="RefSeq" id="WP_090557060.1">
    <property type="nucleotide sequence ID" value="NZ_FNRA01000006.1"/>
</dbReference>
<keyword evidence="3" id="KW-0998">Cell outer membrane</keyword>
<evidence type="ECO:0000256" key="2">
    <source>
        <dbReference type="ARBA" id="ARBA00023136"/>
    </source>
</evidence>
<evidence type="ECO:0000313" key="8">
    <source>
        <dbReference type="EMBL" id="SEA87214.1"/>
    </source>
</evidence>
<keyword evidence="2 5" id="KW-0472">Membrane</keyword>
<dbReference type="Pfam" id="PF00691">
    <property type="entry name" value="OmpA"/>
    <property type="match status" value="1"/>
</dbReference>
<sequence length="671" mass="75656">MKPLRILLLLCLFSSGIKAQSSYVSSNKKIADLYFKNKDYYAAAEYYKRALQISSDTVGFVVPYAFENKMQSESPKLADYEYCVFQLASSLRFYKDYRAAEAWYALAKNFTEPGYALSGFYYAECLRSNQKFQEAIAAFQDFMNKYKTADSSRDKAKIEIASCNFALYEMRYPRLYRFSKLFNQINDKGSNYTPLQLNNNFYFTSSRPVAIGKGGKDEVLEDKQTKLKAVKKESPYINAIYEASGNPQDAGTVVKRIGAVETGKEFAAPAFHPNGRLMYLTSWTAKGNRKILTVNISEGNGATWSAPKELGAEVNINGFNAMQPFVTKDGRYLIFSSDRPGGLGKYDLWYCTLRADGSMSQAINMGNTINTKEDEQAPYYNYKTRKLLYSSAGKVGIGGLDFYESEGDFADWTEPRNLGYPFNSSKDDAYFTPLNDADTEGYISSDRESVCCLEIFHVKKEFLTVQGTVLDCQTDKPLNGAVVTLSDSSQELRMTVGMDGKYTFRINSNRALKITAEKHDYLKKMLSYNYDELAKADTLVNAKLCLKPFTIGKPVVLKDILYDFNSAELNPGSERILDQLYALLTDNPTMEIELSAHTDNVGTKNYNQGLSDKRARSCVDYLISKGIPAERMKSKGYGFSKPVAPNKFPNGKDNFLGRQQNRRTEFKVTKI</sequence>
<dbReference type="EMBL" id="FNRA01000006">
    <property type="protein sequence ID" value="SEA87214.1"/>
    <property type="molecule type" value="Genomic_DNA"/>
</dbReference>
<dbReference type="SUPFAM" id="SSF49464">
    <property type="entry name" value="Carboxypeptidase regulatory domain-like"/>
    <property type="match status" value="1"/>
</dbReference>
<accession>A0A1H4EQ21</accession>
<organism evidence="8 9">
    <name type="scientific">Pedobacter hartonius</name>
    <dbReference type="NCBI Taxonomy" id="425514"/>
    <lineage>
        <taxon>Bacteria</taxon>
        <taxon>Pseudomonadati</taxon>
        <taxon>Bacteroidota</taxon>
        <taxon>Sphingobacteriia</taxon>
        <taxon>Sphingobacteriales</taxon>
        <taxon>Sphingobacteriaceae</taxon>
        <taxon>Pedobacter</taxon>
    </lineage>
</organism>
<feature type="signal peptide" evidence="6">
    <location>
        <begin position="1"/>
        <end position="19"/>
    </location>
</feature>
<dbReference type="InterPro" id="IPR011042">
    <property type="entry name" value="6-blade_b-propeller_TolB-like"/>
</dbReference>
<name>A0A1H4EQ21_9SPHI</name>
<dbReference type="Gene3D" id="2.120.10.30">
    <property type="entry name" value="TolB, C-terminal domain"/>
    <property type="match status" value="1"/>
</dbReference>
<reference evidence="8 9" key="1">
    <citation type="submission" date="2016-10" db="EMBL/GenBank/DDBJ databases">
        <authorList>
            <person name="de Groot N.N."/>
        </authorList>
    </citation>
    <scope>NUCLEOTIDE SEQUENCE [LARGE SCALE GENOMIC DNA]</scope>
    <source>
        <strain evidence="8 9">DSM 19033</strain>
    </source>
</reference>
<dbReference type="InterPro" id="IPR050330">
    <property type="entry name" value="Bact_OuterMem_StrucFunc"/>
</dbReference>
<keyword evidence="9" id="KW-1185">Reference proteome</keyword>
<keyword evidence="6" id="KW-0732">Signal</keyword>